<evidence type="ECO:0000313" key="3">
    <source>
        <dbReference type="EMBL" id="ABN67739.2"/>
    </source>
</evidence>
<dbReference type="Proteomes" id="UP000002258">
    <property type="component" value="Chromosome 6"/>
</dbReference>
<dbReference type="RefSeq" id="XP_001385768.2">
    <property type="nucleotide sequence ID" value="XM_001385731.1"/>
</dbReference>
<dbReference type="OrthoDB" id="4094610at2759"/>
<protein>
    <submittedName>
        <fullName evidence="3">Ubiquitination pathway protein</fullName>
    </submittedName>
</protein>
<dbReference type="HOGENOM" id="CLU_022027_0_0_1"/>
<gene>
    <name evidence="3" type="primary">BUL5</name>
    <name evidence="3" type="ORF">PICST_62784</name>
</gene>
<dbReference type="PANTHER" id="PTHR31904">
    <property type="entry name" value="BYPASS OF STOP CODON PROTEIN 5-RELATED"/>
    <property type="match status" value="1"/>
</dbReference>
<dbReference type="InterPro" id="IPR007519">
    <property type="entry name" value="Bul1_N"/>
</dbReference>
<dbReference type="GeneID" id="4839749"/>
<dbReference type="Pfam" id="PF04425">
    <property type="entry name" value="Bul1_N"/>
    <property type="match status" value="1"/>
</dbReference>
<keyword evidence="4" id="KW-1185">Reference proteome</keyword>
<reference evidence="3 4" key="1">
    <citation type="journal article" date="2007" name="Nat. Biotechnol.">
        <title>Genome sequence of the lignocellulose-bioconverting and xylose-fermenting yeast Pichia stipitis.</title>
        <authorList>
            <person name="Jeffries T.W."/>
            <person name="Grigoriev I.V."/>
            <person name="Grimwood J."/>
            <person name="Laplaza J.M."/>
            <person name="Aerts A."/>
            <person name="Salamov A."/>
            <person name="Schmutz J."/>
            <person name="Lindquist E."/>
            <person name="Dehal P."/>
            <person name="Shapiro H."/>
            <person name="Jin Y.S."/>
            <person name="Passoth V."/>
            <person name="Richardson P.M."/>
        </authorList>
    </citation>
    <scope>NUCLEOTIDE SEQUENCE [LARGE SCALE GENOMIC DNA]</scope>
    <source>
        <strain evidence="4">ATCC 58785 / CBS 6054 / NBRC 10063 / NRRL Y-11545</strain>
    </source>
</reference>
<name>A3LX53_PICST</name>
<organism evidence="3 4">
    <name type="scientific">Scheffersomyces stipitis (strain ATCC 58785 / CBS 6054 / NBRC 10063 / NRRL Y-11545)</name>
    <name type="common">Yeast</name>
    <name type="synonym">Pichia stipitis</name>
    <dbReference type="NCBI Taxonomy" id="322104"/>
    <lineage>
        <taxon>Eukaryota</taxon>
        <taxon>Fungi</taxon>
        <taxon>Dikarya</taxon>
        <taxon>Ascomycota</taxon>
        <taxon>Saccharomycotina</taxon>
        <taxon>Pichiomycetes</taxon>
        <taxon>Debaryomycetaceae</taxon>
        <taxon>Scheffersomyces</taxon>
    </lineage>
</organism>
<feature type="domain" description="Bul1 C-terminal" evidence="2">
    <location>
        <begin position="533"/>
        <end position="745"/>
    </location>
</feature>
<dbReference type="PANTHER" id="PTHR31904:SF1">
    <property type="entry name" value="BYPASS OF STOP CODON PROTEIN 5-RELATED"/>
    <property type="match status" value="1"/>
</dbReference>
<dbReference type="EMBL" id="CP000500">
    <property type="protein sequence ID" value="ABN67739.2"/>
    <property type="molecule type" value="Genomic_DNA"/>
</dbReference>
<sequence>MEDRKKFNLKLSSLSLRRKSKSNGNDSELVNILPSYQMYRSTISKQLIPSREDLRTQPPSYELSPISSASSYNEYGGFDGIPSTYSLPTSPVRELFANPLDLEGESNETILENAHKLKRISASNKEISKALHIHIFMTETVGKVGVKPKIIDPLSIEIKQGDYLYGFVLVTNKTKYDVPFDMFSTVLEGCATFGSNGNLQSSVVRPPTTVVRFLTMFDFNASWNDAALDRLVSDNNNPMVPTIIIDPIDGTHVQLDPRKILEPNITYKKFFAFKVPEKLLDVTCEHGFVKHLQIPPTLGISKNEVITSLRQKYKESDLESSLSEEDAHRGKCYASLTNDMFFSSASIDFSVSARIIGRASDYESIFVKSLGKQGDDEYVVANEDYCYLRVIPVTTNSFELNRSMINEEAKLLSASMEQNIKEKISLARELSAIPVDERSNTTSPDNQLHPTDSAADVAKMQQSYYSKVRARHVHRSRDDLYEVLFPFKRRNVFGTSKVLGMCGLTTPKSEYHVDYHPLPRYLRGKAPPTTTVSIPMELTFLPAENGSRDLPGFKRISVELIALTVKSKKLPIPLVIHPEMMFENKGKSVDNFDTVTLRTYQKYALELSKLIKDVGVESLNLEKQMLRDLKCMANLSTKYDHFKIDKMKLQSDVSSTPVQLLSSIPWEQEAVAGAGSTAPHDEVKFTKKFNINIDLSSAIHLPSMSSDFCLVPDFQTCYVARLYYLNIGLRTPNGEKFHVKVPLILQRQKQV</sequence>
<dbReference type="eggNOG" id="ENOG502QSAC">
    <property type="taxonomic scope" value="Eukaryota"/>
</dbReference>
<feature type="domain" description="Bul1 N-terminal" evidence="1">
    <location>
        <begin position="13"/>
        <end position="455"/>
    </location>
</feature>
<dbReference type="AlphaFoldDB" id="A3LX53"/>
<proteinExistence type="predicted"/>
<evidence type="ECO:0000259" key="1">
    <source>
        <dbReference type="Pfam" id="PF04425"/>
    </source>
</evidence>
<dbReference type="OMA" id="IHPEMMF"/>
<dbReference type="InterPro" id="IPR022794">
    <property type="entry name" value="Bul1_C"/>
</dbReference>
<evidence type="ECO:0000259" key="2">
    <source>
        <dbReference type="Pfam" id="PF04426"/>
    </source>
</evidence>
<dbReference type="Pfam" id="PF04426">
    <property type="entry name" value="Bul1_C"/>
    <property type="match status" value="1"/>
</dbReference>
<dbReference type="KEGG" id="pic:PICST_62784"/>
<dbReference type="InterPro" id="IPR039634">
    <property type="entry name" value="Bul1-like"/>
</dbReference>
<evidence type="ECO:0000313" key="4">
    <source>
        <dbReference type="Proteomes" id="UP000002258"/>
    </source>
</evidence>
<accession>A3LX53</accession>
<dbReference type="InParanoid" id="A3LX53"/>